<feature type="active site" evidence="8">
    <location>
        <position position="131"/>
    </location>
</feature>
<dbReference type="OrthoDB" id="6880011at2759"/>
<evidence type="ECO:0000256" key="1">
    <source>
        <dbReference type="ARBA" id="ARBA00005329"/>
    </source>
</evidence>
<keyword evidence="5" id="KW-0560">Oxidoreductase</keyword>
<dbReference type="Pfam" id="PF06628">
    <property type="entry name" value="Catalase-rel"/>
    <property type="match status" value="1"/>
</dbReference>
<dbReference type="GO" id="GO:0005739">
    <property type="term" value="C:mitochondrion"/>
    <property type="evidence" value="ECO:0007669"/>
    <property type="project" value="TreeGrafter"/>
</dbReference>
<dbReference type="PRINTS" id="PR00067">
    <property type="entry name" value="CATALASE"/>
</dbReference>
<evidence type="ECO:0000313" key="12">
    <source>
        <dbReference type="Proteomes" id="UP001147782"/>
    </source>
</evidence>
<feature type="binding site" description="axial binding residue" evidence="9">
    <location>
        <position position="363"/>
    </location>
    <ligand>
        <name>heme</name>
        <dbReference type="ChEBI" id="CHEBI:30413"/>
    </ligand>
    <ligandPart>
        <name>Fe</name>
        <dbReference type="ChEBI" id="CHEBI:18248"/>
    </ligandPart>
</feature>
<dbReference type="GO" id="GO:0046872">
    <property type="term" value="F:metal ion binding"/>
    <property type="evidence" value="ECO:0007669"/>
    <property type="project" value="UniProtKB-KW"/>
</dbReference>
<keyword evidence="2" id="KW-0575">Peroxidase</keyword>
<evidence type="ECO:0000256" key="8">
    <source>
        <dbReference type="PIRSR" id="PIRSR038928-1"/>
    </source>
</evidence>
<evidence type="ECO:0000256" key="3">
    <source>
        <dbReference type="ARBA" id="ARBA00022617"/>
    </source>
</evidence>
<dbReference type="PIRSF" id="PIRSF038928">
    <property type="entry name" value="Catalase_clade1-3"/>
    <property type="match status" value="1"/>
</dbReference>
<dbReference type="CDD" id="cd08157">
    <property type="entry name" value="catalase_fungal"/>
    <property type="match status" value="1"/>
</dbReference>
<proteinExistence type="inferred from homology"/>
<feature type="active site" evidence="8">
    <location>
        <position position="58"/>
    </location>
</feature>
<evidence type="ECO:0000256" key="9">
    <source>
        <dbReference type="PIRSR" id="PIRSR038928-2"/>
    </source>
</evidence>
<dbReference type="RefSeq" id="XP_056554967.1">
    <property type="nucleotide sequence ID" value="XM_056699554.1"/>
</dbReference>
<accession>A0A9W9S1V9</accession>
<comment type="similarity">
    <text evidence="1">Belongs to the catalase family.</text>
</comment>
<dbReference type="EMBL" id="JAPZBS010000005">
    <property type="protein sequence ID" value="KAJ5370533.1"/>
    <property type="molecule type" value="Genomic_DNA"/>
</dbReference>
<dbReference type="GeneID" id="81438733"/>
<dbReference type="InterPro" id="IPR020835">
    <property type="entry name" value="Catalase_sf"/>
</dbReference>
<dbReference type="SMART" id="SM01060">
    <property type="entry name" value="Catalase"/>
    <property type="match status" value="1"/>
</dbReference>
<evidence type="ECO:0000256" key="2">
    <source>
        <dbReference type="ARBA" id="ARBA00022559"/>
    </source>
</evidence>
<dbReference type="InterPro" id="IPR024711">
    <property type="entry name" value="Catalase_clade1/3"/>
</dbReference>
<dbReference type="GO" id="GO:0042744">
    <property type="term" value="P:hydrogen peroxide catabolic process"/>
    <property type="evidence" value="ECO:0007669"/>
    <property type="project" value="UniProtKB-KW"/>
</dbReference>
<dbReference type="PANTHER" id="PTHR11465:SF26">
    <property type="entry name" value="CATALASE 2"/>
    <property type="match status" value="1"/>
</dbReference>
<evidence type="ECO:0000256" key="7">
    <source>
        <dbReference type="ARBA" id="ARBA00023324"/>
    </source>
</evidence>
<dbReference type="AlphaFoldDB" id="A0A9W9S1V9"/>
<evidence type="ECO:0000259" key="10">
    <source>
        <dbReference type="SMART" id="SM01060"/>
    </source>
</evidence>
<dbReference type="InterPro" id="IPR011614">
    <property type="entry name" value="Catalase_core"/>
</dbReference>
<dbReference type="GO" id="GO:0005777">
    <property type="term" value="C:peroxisome"/>
    <property type="evidence" value="ECO:0007669"/>
    <property type="project" value="TreeGrafter"/>
</dbReference>
<dbReference type="InterPro" id="IPR018028">
    <property type="entry name" value="Catalase"/>
</dbReference>
<gene>
    <name evidence="11" type="ORF">N7496_006625</name>
</gene>
<keyword evidence="3 9" id="KW-0349">Heme</keyword>
<keyword evidence="12" id="KW-1185">Reference proteome</keyword>
<dbReference type="PROSITE" id="PS51402">
    <property type="entry name" value="CATALASE_3"/>
    <property type="match status" value="1"/>
</dbReference>
<dbReference type="GO" id="GO:0020037">
    <property type="term" value="F:heme binding"/>
    <property type="evidence" value="ECO:0007669"/>
    <property type="project" value="InterPro"/>
</dbReference>
<dbReference type="Proteomes" id="UP001147782">
    <property type="component" value="Unassembled WGS sequence"/>
</dbReference>
<dbReference type="Gene3D" id="2.40.180.10">
    <property type="entry name" value="Catalase core domain"/>
    <property type="match status" value="1"/>
</dbReference>
<dbReference type="Pfam" id="PF00199">
    <property type="entry name" value="Catalase"/>
    <property type="match status" value="2"/>
</dbReference>
<protein>
    <submittedName>
        <fullName evidence="11">Catalase mono-functional heme-containing</fullName>
    </submittedName>
</protein>
<keyword evidence="6 9" id="KW-0408">Iron</keyword>
<dbReference type="PANTHER" id="PTHR11465">
    <property type="entry name" value="CATALASE"/>
    <property type="match status" value="1"/>
</dbReference>
<dbReference type="InterPro" id="IPR010582">
    <property type="entry name" value="Catalase_immune_responsive"/>
</dbReference>
<reference evidence="11" key="1">
    <citation type="submission" date="2022-11" db="EMBL/GenBank/DDBJ databases">
        <authorList>
            <person name="Petersen C."/>
        </authorList>
    </citation>
    <scope>NUCLEOTIDE SEQUENCE</scope>
    <source>
        <strain evidence="11">IBT 29864</strain>
    </source>
</reference>
<name>A0A9W9S1V9_9EURO</name>
<keyword evidence="7" id="KW-0376">Hydrogen peroxide</keyword>
<evidence type="ECO:0000256" key="4">
    <source>
        <dbReference type="ARBA" id="ARBA00022723"/>
    </source>
</evidence>
<feature type="domain" description="Catalase core" evidence="10">
    <location>
        <begin position="8"/>
        <end position="418"/>
    </location>
</feature>
<comment type="cofactor">
    <cofactor evidence="9">
        <name>heme</name>
        <dbReference type="ChEBI" id="CHEBI:30413"/>
    </cofactor>
</comment>
<comment type="caution">
    <text evidence="11">The sequence shown here is derived from an EMBL/GenBank/DDBJ whole genome shotgun (WGS) entry which is preliminary data.</text>
</comment>
<evidence type="ECO:0000256" key="5">
    <source>
        <dbReference type="ARBA" id="ARBA00023002"/>
    </source>
</evidence>
<evidence type="ECO:0000256" key="6">
    <source>
        <dbReference type="ARBA" id="ARBA00023004"/>
    </source>
</evidence>
<dbReference type="SUPFAM" id="SSF56634">
    <property type="entry name" value="Heme-dependent catalase-like"/>
    <property type="match status" value="1"/>
</dbReference>
<keyword evidence="4 9" id="KW-0479">Metal-binding</keyword>
<reference evidence="11" key="2">
    <citation type="journal article" date="2023" name="IMA Fungus">
        <title>Comparative genomic study of the Penicillium genus elucidates a diverse pangenome and 15 lateral gene transfer events.</title>
        <authorList>
            <person name="Petersen C."/>
            <person name="Sorensen T."/>
            <person name="Nielsen M.R."/>
            <person name="Sondergaard T.E."/>
            <person name="Sorensen J.L."/>
            <person name="Fitzpatrick D.A."/>
            <person name="Frisvad J.C."/>
            <person name="Nielsen K.L."/>
        </authorList>
    </citation>
    <scope>NUCLEOTIDE SEQUENCE</scope>
    <source>
        <strain evidence="11">IBT 29864</strain>
    </source>
</reference>
<organism evidence="11 12">
    <name type="scientific">Penicillium cataractarum</name>
    <dbReference type="NCBI Taxonomy" id="2100454"/>
    <lineage>
        <taxon>Eukaryota</taxon>
        <taxon>Fungi</taxon>
        <taxon>Dikarya</taxon>
        <taxon>Ascomycota</taxon>
        <taxon>Pezizomycotina</taxon>
        <taxon>Eurotiomycetes</taxon>
        <taxon>Eurotiomycetidae</taxon>
        <taxon>Eurotiales</taxon>
        <taxon>Aspergillaceae</taxon>
        <taxon>Penicillium</taxon>
    </lineage>
</organism>
<evidence type="ECO:0000313" key="11">
    <source>
        <dbReference type="EMBL" id="KAJ5370533.1"/>
    </source>
</evidence>
<dbReference type="GO" id="GO:0004096">
    <property type="term" value="F:catalase activity"/>
    <property type="evidence" value="ECO:0007669"/>
    <property type="project" value="UniProtKB-EC"/>
</dbReference>
<dbReference type="GO" id="GO:0042542">
    <property type="term" value="P:response to hydrogen peroxide"/>
    <property type="evidence" value="ECO:0007669"/>
    <property type="project" value="TreeGrafter"/>
</dbReference>
<sequence length="521" mass="58703">MSDQRYYTLAEGCPFASSSTAVLMRGQQGGGLGLLQDTQLIETLAHFSRERIPERVVHAKAVGAYGEFEATADCSDITSASFLNKAGKKTPVLLRVSTVGPESGSADTSRDVHGWGMKLYTDEGNLDWVFNNTPVFFIRDPIKFPSMNRSHKRHPQTHLPDANMFWDFHVGNPEGIHQLLHLFSDRGTPRSIRFLNSYSGHTYKFTKEARQPPENWIYCSSIASNANLSQDGSFKYIKIHIKTQQGVKNFTAEEATRIAGEDPDYMIRDMFEAIDRGDYPKWNVYVQVMDPSDAEKYRWNIFDMTKVWPHQDYPLRQIGQLTLNRNPGNYFADIEQAAFSPSTMVPGFAASADPILQARLFAYPDAARYRLGVNYQQLPTNAAKVPVYCPFQRDGKMRFDGNYGGDPNYVNSSLKPTKFYPEVKGIKPQAVSLHTEHEKWVGEVATYTSHITDEDFVQPAALWKVLGREPGHQDRTIANIVSSLKGVKSAGLRNEVYALFSRVDKDLGKKLEESTEAAIKK</sequence>